<dbReference type="SUPFAM" id="SSF50978">
    <property type="entry name" value="WD40 repeat-like"/>
    <property type="match status" value="1"/>
</dbReference>
<protein>
    <recommendedName>
        <fullName evidence="6">Transcription factor IIIC 90kDa subunit N-terminal domain-containing protein</fullName>
    </recommendedName>
</protein>
<feature type="domain" description="Transcription factor IIIC putative zinc-finger" evidence="3">
    <location>
        <begin position="711"/>
        <end position="766"/>
    </location>
</feature>
<dbReference type="GO" id="GO:0000127">
    <property type="term" value="C:transcription factor TFIIIC complex"/>
    <property type="evidence" value="ECO:0007669"/>
    <property type="project" value="InterPro"/>
</dbReference>
<dbReference type="PANTHER" id="PTHR15496:SF2">
    <property type="entry name" value="GENERAL TRANSCRIPTION FACTOR 3C POLYPEPTIDE 4"/>
    <property type="match status" value="1"/>
</dbReference>
<comment type="caution">
    <text evidence="4">The sequence shown here is derived from an EMBL/GenBank/DDBJ whole genome shotgun (WGS) entry which is preliminary data.</text>
</comment>
<evidence type="ECO:0000313" key="4">
    <source>
        <dbReference type="EMBL" id="KAJ3176764.1"/>
    </source>
</evidence>
<evidence type="ECO:0000259" key="2">
    <source>
        <dbReference type="Pfam" id="PF12657"/>
    </source>
</evidence>
<dbReference type="GO" id="GO:0006384">
    <property type="term" value="P:transcription initiation at RNA polymerase III promoter"/>
    <property type="evidence" value="ECO:0007669"/>
    <property type="project" value="InterPro"/>
</dbReference>
<dbReference type="InterPro" id="IPR044230">
    <property type="entry name" value="GTF3C4"/>
</dbReference>
<dbReference type="InterPro" id="IPR024761">
    <property type="entry name" value="TFIIIC_delta_N"/>
</dbReference>
<dbReference type="InterPro" id="IPR024764">
    <property type="entry name" value="TFIIIC_Znf"/>
</dbReference>
<dbReference type="Proteomes" id="UP001212152">
    <property type="component" value="Unassembled WGS sequence"/>
</dbReference>
<evidence type="ECO:0008006" key="6">
    <source>
        <dbReference type="Google" id="ProtNLM"/>
    </source>
</evidence>
<evidence type="ECO:0000259" key="3">
    <source>
        <dbReference type="Pfam" id="PF12660"/>
    </source>
</evidence>
<dbReference type="Pfam" id="PF12657">
    <property type="entry name" value="TFIIIC_delta"/>
    <property type="match status" value="1"/>
</dbReference>
<sequence>MASAAASVLRLTTRPLLPDSLSWSADNQIAVVTLLALHIVTPQQRNSTDQPLRTLISSRALRGDSAILSELGRTEREGIHAVEVFKDGFFRSVWSPSGCSPQRGCLLATLGTLYSVIVWAPVADPATSSWEPVCDVSGTLIQTRLGRRKAESLSAQDIAKLSFVSIAWSPLCGAAKEDGASFISLGAKDGSVVILEYNADNKSVRPVAECPAVADAWVSNLSWSSWSSPVSNRSTAYLAVAWSDGSACVYSVALTYGEDPELEIQRCAELFAADRRLVPALNFVQPSLDKHEPRLALTKGRRLVVWFGPTAQVPSDSIAALDLPAPIVTIAGVTWGLDTEELRLYSQSGSLFEISVTPPTASTPAALALVEDSTADLWREVQQVPPEESAGADGDAAGGEDAEDDDDTPAAGGGAGLRLRIHGAAMSASSMYDAVLYHMSSITDMYISPKQETSLLLLRPTFSYSGDEFESAVQARFERHLSDSFLFLKMSSSYLLWDILQYCLVDLTLWPGPEQSFTARFAKSLEEFYVETSANDSAASSNKSGETTRTRYRELLFCNPSANALRLTTALTSALVAVAAANLAAGTDSTSLRAWAASVRKRNRAVLEEHFLAHTLRAVDARLTNGEGIADVDCRAVALMSDRVLTLRSMSTRPDTAPEATTLVNDAIAALRGIHASLETRAGVPPMYIASFDEMLAQMAETTEQKSSATLLPARETCPACQAPVPLASLTLGVCGNGHVWNRCIATLGCLGVVGVRKCNGCGARISAASQSERGWIAGAVD</sequence>
<organism evidence="4 5">
    <name type="scientific">Geranomyces variabilis</name>
    <dbReference type="NCBI Taxonomy" id="109894"/>
    <lineage>
        <taxon>Eukaryota</taxon>
        <taxon>Fungi</taxon>
        <taxon>Fungi incertae sedis</taxon>
        <taxon>Chytridiomycota</taxon>
        <taxon>Chytridiomycota incertae sedis</taxon>
        <taxon>Chytridiomycetes</taxon>
        <taxon>Spizellomycetales</taxon>
        <taxon>Powellomycetaceae</taxon>
        <taxon>Geranomyces</taxon>
    </lineage>
</organism>
<keyword evidence="5" id="KW-1185">Reference proteome</keyword>
<reference evidence="4" key="1">
    <citation type="submission" date="2020-05" db="EMBL/GenBank/DDBJ databases">
        <title>Phylogenomic resolution of chytrid fungi.</title>
        <authorList>
            <person name="Stajich J.E."/>
            <person name="Amses K."/>
            <person name="Simmons R."/>
            <person name="Seto K."/>
            <person name="Myers J."/>
            <person name="Bonds A."/>
            <person name="Quandt C.A."/>
            <person name="Barry K."/>
            <person name="Liu P."/>
            <person name="Grigoriev I."/>
            <person name="Longcore J.E."/>
            <person name="James T.Y."/>
        </authorList>
    </citation>
    <scope>NUCLEOTIDE SEQUENCE</scope>
    <source>
        <strain evidence="4">JEL0379</strain>
    </source>
</reference>
<feature type="non-terminal residue" evidence="4">
    <location>
        <position position="782"/>
    </location>
</feature>
<dbReference type="InterPro" id="IPR036322">
    <property type="entry name" value="WD40_repeat_dom_sf"/>
</dbReference>
<dbReference type="AlphaFoldDB" id="A0AAD5THR1"/>
<feature type="region of interest" description="Disordered" evidence="1">
    <location>
        <begin position="384"/>
        <end position="413"/>
    </location>
</feature>
<evidence type="ECO:0000256" key="1">
    <source>
        <dbReference type="SAM" id="MobiDB-lite"/>
    </source>
</evidence>
<feature type="compositionally biased region" description="Acidic residues" evidence="1">
    <location>
        <begin position="398"/>
        <end position="408"/>
    </location>
</feature>
<evidence type="ECO:0000313" key="5">
    <source>
        <dbReference type="Proteomes" id="UP001212152"/>
    </source>
</evidence>
<dbReference type="Pfam" id="PF12660">
    <property type="entry name" value="zf-TFIIIC"/>
    <property type="match status" value="1"/>
</dbReference>
<accession>A0AAD5THR1</accession>
<dbReference type="EMBL" id="JADGJQ010000038">
    <property type="protein sequence ID" value="KAJ3176764.1"/>
    <property type="molecule type" value="Genomic_DNA"/>
</dbReference>
<feature type="domain" description="Transcription factor IIIC 90kDa subunit N-terminal" evidence="2">
    <location>
        <begin position="23"/>
        <end position="453"/>
    </location>
</feature>
<dbReference type="PANTHER" id="PTHR15496">
    <property type="entry name" value="GENERAL TRANSCRIPTION FACTOR 3C POLYPEPTIDE 4 FAMILY"/>
    <property type="match status" value="1"/>
</dbReference>
<gene>
    <name evidence="4" type="ORF">HDU87_004903</name>
</gene>
<proteinExistence type="predicted"/>
<name>A0AAD5THR1_9FUNG</name>
<dbReference type="GO" id="GO:0004402">
    <property type="term" value="F:histone acetyltransferase activity"/>
    <property type="evidence" value="ECO:0007669"/>
    <property type="project" value="InterPro"/>
</dbReference>